<dbReference type="PATRIC" id="fig|2041.4.peg.340"/>
<dbReference type="AlphaFoldDB" id="A0A0U3SY62"/>
<proteinExistence type="predicted"/>
<evidence type="ECO:0000313" key="2">
    <source>
        <dbReference type="EMBL" id="ALX03482.1"/>
    </source>
</evidence>
<organism evidence="2 3">
    <name type="scientific">Aeromicrobium erythreum</name>
    <dbReference type="NCBI Taxonomy" id="2041"/>
    <lineage>
        <taxon>Bacteria</taxon>
        <taxon>Bacillati</taxon>
        <taxon>Actinomycetota</taxon>
        <taxon>Actinomycetes</taxon>
        <taxon>Propionibacteriales</taxon>
        <taxon>Nocardioidaceae</taxon>
        <taxon>Aeromicrobium</taxon>
    </lineage>
</organism>
<reference evidence="2 3" key="1">
    <citation type="journal article" date="1991" name="Int. J. Syst. Bacteriol.">
        <title>Description of the erythromycin-producing bacterium Arthrobacter sp. strain NRRL B-3381 as Aeromicrobium erythreum gen. nov., sp. nov.</title>
        <authorList>
            <person name="Miller E.S."/>
            <person name="Woese C.R."/>
            <person name="Brenner S."/>
        </authorList>
    </citation>
    <scope>NUCLEOTIDE SEQUENCE [LARGE SCALE GENOMIC DNA]</scope>
    <source>
        <strain evidence="2 3">AR18</strain>
    </source>
</reference>
<feature type="transmembrane region" description="Helical" evidence="1">
    <location>
        <begin position="79"/>
        <end position="101"/>
    </location>
</feature>
<dbReference type="Proteomes" id="UP000067689">
    <property type="component" value="Chromosome"/>
</dbReference>
<gene>
    <name evidence="2" type="ORF">AERYTH_01610</name>
</gene>
<dbReference type="RefSeq" id="WP_067853780.1">
    <property type="nucleotide sequence ID" value="NZ_CP011502.1"/>
</dbReference>
<keyword evidence="1" id="KW-1133">Transmembrane helix</keyword>
<keyword evidence="1" id="KW-0812">Transmembrane</keyword>
<keyword evidence="3" id="KW-1185">Reference proteome</keyword>
<sequence length="199" mass="20598">MRSRAWWPRLPELLLGGLAVLAGALWAVLGVVVPEGGVLMIGSLDSGRARIMLVAAAVALALWTAIVALIRLADRSGDVVALLCWSATGLCVLGWLGTWAVCGLDSAFEPRYQRLDVPSGGPAVVLRLYELQAADDGFVGVTVLVGDGPVLAPLDVQAPDADAAQGVAPEWMVERTPAGLILRYPAVGGRTVAVPITGG</sequence>
<protein>
    <submittedName>
        <fullName evidence="2">Uncharacterized protein</fullName>
    </submittedName>
</protein>
<evidence type="ECO:0000256" key="1">
    <source>
        <dbReference type="SAM" id="Phobius"/>
    </source>
</evidence>
<dbReference type="KEGG" id="aer:AERYTH_01610"/>
<feature type="transmembrane region" description="Helical" evidence="1">
    <location>
        <begin position="49"/>
        <end position="72"/>
    </location>
</feature>
<dbReference type="EMBL" id="CP011502">
    <property type="protein sequence ID" value="ALX03482.1"/>
    <property type="molecule type" value="Genomic_DNA"/>
</dbReference>
<keyword evidence="1" id="KW-0472">Membrane</keyword>
<evidence type="ECO:0000313" key="3">
    <source>
        <dbReference type="Proteomes" id="UP000067689"/>
    </source>
</evidence>
<accession>A0A0U3SY62</accession>
<name>A0A0U3SY62_9ACTN</name>